<feature type="signal peptide" evidence="1">
    <location>
        <begin position="1"/>
        <end position="17"/>
    </location>
</feature>
<accession>A0A6G0NN39</accession>
<comment type="caution">
    <text evidence="2">The sequence shown here is derived from an EMBL/GenBank/DDBJ whole genome shotgun (WGS) entry which is preliminary data.</text>
</comment>
<name>A0A6G0NN39_9STRA</name>
<sequence>MIPQKVRFILCVSTVASVNVWWVSKSQTQGIGLNFRATKNKIHCAPQISKNPLALSDPPPWSSQHPTWTPCTRRLHRLLCYVCHRPPPYKLFITLSCITGGQRWYSGLPRARRSHSLAADKC</sequence>
<proteinExistence type="predicted"/>
<dbReference type="EMBL" id="QXGC01000962">
    <property type="protein sequence ID" value="KAE9215222.1"/>
    <property type="molecule type" value="Genomic_DNA"/>
</dbReference>
<reference evidence="2 3" key="1">
    <citation type="submission" date="2018-09" db="EMBL/GenBank/DDBJ databases">
        <title>Genomic investigation of the strawberry pathogen Phytophthora fragariae indicates pathogenicity is determined by transcriptional variation in three key races.</title>
        <authorList>
            <person name="Adams T.M."/>
            <person name="Armitage A.D."/>
            <person name="Sobczyk M.K."/>
            <person name="Bates H.J."/>
            <person name="Dunwell J.M."/>
            <person name="Nellist C.F."/>
            <person name="Harrison R.J."/>
        </authorList>
    </citation>
    <scope>NUCLEOTIDE SEQUENCE [LARGE SCALE GENOMIC DNA]</scope>
    <source>
        <strain evidence="2 3">BC-23</strain>
    </source>
</reference>
<evidence type="ECO:0000313" key="2">
    <source>
        <dbReference type="EMBL" id="KAE9215222.1"/>
    </source>
</evidence>
<evidence type="ECO:0008006" key="4">
    <source>
        <dbReference type="Google" id="ProtNLM"/>
    </source>
</evidence>
<gene>
    <name evidence="2" type="ORF">PF004_g14817</name>
</gene>
<protein>
    <recommendedName>
        <fullName evidence="4">Secreted protein</fullName>
    </recommendedName>
</protein>
<evidence type="ECO:0000256" key="1">
    <source>
        <dbReference type="SAM" id="SignalP"/>
    </source>
</evidence>
<dbReference type="Proteomes" id="UP000476176">
    <property type="component" value="Unassembled WGS sequence"/>
</dbReference>
<keyword evidence="1" id="KW-0732">Signal</keyword>
<dbReference type="AlphaFoldDB" id="A0A6G0NN39"/>
<feature type="chain" id="PRO_5026299718" description="Secreted protein" evidence="1">
    <location>
        <begin position="18"/>
        <end position="122"/>
    </location>
</feature>
<evidence type="ECO:0000313" key="3">
    <source>
        <dbReference type="Proteomes" id="UP000476176"/>
    </source>
</evidence>
<organism evidence="2 3">
    <name type="scientific">Phytophthora fragariae</name>
    <dbReference type="NCBI Taxonomy" id="53985"/>
    <lineage>
        <taxon>Eukaryota</taxon>
        <taxon>Sar</taxon>
        <taxon>Stramenopiles</taxon>
        <taxon>Oomycota</taxon>
        <taxon>Peronosporomycetes</taxon>
        <taxon>Peronosporales</taxon>
        <taxon>Peronosporaceae</taxon>
        <taxon>Phytophthora</taxon>
    </lineage>
</organism>